<sequence>MREQEKNNNAPFPIPHFHAQKIAKINQEYFTNLQLGSHKSS</sequence>
<dbReference type="EMBL" id="CP045226">
    <property type="protein sequence ID" value="QFS45403.1"/>
    <property type="molecule type" value="Genomic_DNA"/>
</dbReference>
<dbReference type="AlphaFoldDB" id="A0A5P8VY86"/>
<name>A0A5P8VY86_9NOSO</name>
<dbReference type="Proteomes" id="UP000326678">
    <property type="component" value="Chromosome Gxm1"/>
</dbReference>
<evidence type="ECO:0000313" key="1">
    <source>
        <dbReference type="EMBL" id="QFS45403.1"/>
    </source>
</evidence>
<proteinExistence type="predicted"/>
<gene>
    <name evidence="1" type="ORF">GXM_02880</name>
</gene>
<keyword evidence="2" id="KW-1185">Reference proteome</keyword>
<dbReference type="KEGG" id="nsh:GXM_02880"/>
<protein>
    <submittedName>
        <fullName evidence="1">Uncharacterized protein</fullName>
    </submittedName>
</protein>
<reference evidence="1 2" key="1">
    <citation type="submission" date="2019-10" db="EMBL/GenBank/DDBJ databases">
        <title>Genomic and transcriptomic insights into the perfect genentic adaptation of a filamentous nitrogen-fixing cyanobacterium to rice fields.</title>
        <authorList>
            <person name="Chen Z."/>
        </authorList>
    </citation>
    <scope>NUCLEOTIDE SEQUENCE [LARGE SCALE GENOMIC DNA]</scope>
    <source>
        <strain evidence="1">CCNUC1</strain>
    </source>
</reference>
<accession>A0A5P8VY86</accession>
<evidence type="ECO:0000313" key="2">
    <source>
        <dbReference type="Proteomes" id="UP000326678"/>
    </source>
</evidence>
<organism evidence="1 2">
    <name type="scientific">Nostoc sphaeroides CCNUC1</name>
    <dbReference type="NCBI Taxonomy" id="2653204"/>
    <lineage>
        <taxon>Bacteria</taxon>
        <taxon>Bacillati</taxon>
        <taxon>Cyanobacteriota</taxon>
        <taxon>Cyanophyceae</taxon>
        <taxon>Nostocales</taxon>
        <taxon>Nostocaceae</taxon>
        <taxon>Nostoc</taxon>
    </lineage>
</organism>